<keyword evidence="4" id="KW-0732">Signal</keyword>
<dbReference type="eggNOG" id="ENOG502RZ8U">
    <property type="taxonomic scope" value="Eukaryota"/>
</dbReference>
<keyword evidence="7" id="KW-1185">Reference proteome</keyword>
<evidence type="ECO:0000313" key="7">
    <source>
        <dbReference type="Proteomes" id="UP000026960"/>
    </source>
</evidence>
<protein>
    <recommendedName>
        <fullName evidence="5">Phytocyanin domain-containing protein</fullName>
    </recommendedName>
</protein>
<keyword evidence="1" id="KW-0479">Metal-binding</keyword>
<reference evidence="6" key="1">
    <citation type="journal article" date="2009" name="Rice">
        <title>De Novo Next Generation Sequencing of Plant Genomes.</title>
        <authorList>
            <person name="Rounsley S."/>
            <person name="Marri P.R."/>
            <person name="Yu Y."/>
            <person name="He R."/>
            <person name="Sisneros N."/>
            <person name="Goicoechea J.L."/>
            <person name="Lee S.J."/>
            <person name="Angelova A."/>
            <person name="Kudrna D."/>
            <person name="Luo M."/>
            <person name="Affourtit J."/>
            <person name="Desany B."/>
            <person name="Knight J."/>
            <person name="Niazi F."/>
            <person name="Egholm M."/>
            <person name="Wing R.A."/>
        </authorList>
    </citation>
    <scope>NUCLEOTIDE SEQUENCE [LARGE SCALE GENOMIC DNA]</scope>
    <source>
        <strain evidence="6">cv. IRGC 105608</strain>
    </source>
</reference>
<dbReference type="PANTHER" id="PTHR33021">
    <property type="entry name" value="BLUE COPPER PROTEIN"/>
    <property type="match status" value="1"/>
</dbReference>
<feature type="chain" id="PRO_5002263402" description="Phytocyanin domain-containing protein" evidence="4">
    <location>
        <begin position="23"/>
        <end position="181"/>
    </location>
</feature>
<dbReference type="InterPro" id="IPR003245">
    <property type="entry name" value="Phytocyanin_dom"/>
</dbReference>
<evidence type="ECO:0000259" key="5">
    <source>
        <dbReference type="PROSITE" id="PS51485"/>
    </source>
</evidence>
<evidence type="ECO:0000256" key="2">
    <source>
        <dbReference type="ARBA" id="ARBA00023180"/>
    </source>
</evidence>
<dbReference type="GO" id="GO:0046872">
    <property type="term" value="F:metal ion binding"/>
    <property type="evidence" value="ECO:0007669"/>
    <property type="project" value="UniProtKB-KW"/>
</dbReference>
<evidence type="ECO:0000256" key="3">
    <source>
        <dbReference type="SAM" id="MobiDB-lite"/>
    </source>
</evidence>
<feature type="signal peptide" evidence="4">
    <location>
        <begin position="1"/>
        <end position="22"/>
    </location>
</feature>
<dbReference type="PROSITE" id="PS51485">
    <property type="entry name" value="PHYTOCYANIN"/>
    <property type="match status" value="1"/>
</dbReference>
<feature type="compositionally biased region" description="Low complexity" evidence="3">
    <location>
        <begin position="131"/>
        <end position="159"/>
    </location>
</feature>
<dbReference type="AlphaFoldDB" id="A0A0D3H1G7"/>
<feature type="region of interest" description="Disordered" evidence="3">
    <location>
        <begin position="122"/>
        <end position="159"/>
    </location>
</feature>
<keyword evidence="2" id="KW-0325">Glycoprotein</keyword>
<dbReference type="EnsemblPlants" id="OBART08G18410.1">
    <property type="protein sequence ID" value="OBART08G18410.1"/>
    <property type="gene ID" value="OBART08G18410"/>
</dbReference>
<dbReference type="Pfam" id="PF02298">
    <property type="entry name" value="Cu_bind_like"/>
    <property type="match status" value="1"/>
</dbReference>
<dbReference type="CDD" id="cd04216">
    <property type="entry name" value="Phytocyanin"/>
    <property type="match status" value="1"/>
</dbReference>
<dbReference type="Proteomes" id="UP000026960">
    <property type="component" value="Chromosome 8"/>
</dbReference>
<accession>A0A0D3H1G7</accession>
<evidence type="ECO:0000256" key="1">
    <source>
        <dbReference type="ARBA" id="ARBA00022723"/>
    </source>
</evidence>
<evidence type="ECO:0000313" key="6">
    <source>
        <dbReference type="EnsemblPlants" id="OBART08G18410.1"/>
    </source>
</evidence>
<dbReference type="InterPro" id="IPR008972">
    <property type="entry name" value="Cupredoxin"/>
</dbReference>
<dbReference type="FunFam" id="2.60.40.420:FF:000003">
    <property type="entry name" value="Blue copper"/>
    <property type="match status" value="1"/>
</dbReference>
<sequence>MASSSVLIKLLVVVGCAAAASAATLTVGGSSGWTLDQNYDTWASGQTFAVGDKLVFSFVGAHTVTEVNKNDYDNCAVASNSISSTRTSPATLDLAAAGMHYYICTVSGHCAGGMKLAINVGSGSGSGSGSGTPPSTTPGSSGTPPATPSSPSKPTGGASAGLQASAAVAAAAGVLVKLALF</sequence>
<dbReference type="Gene3D" id="2.60.40.420">
    <property type="entry name" value="Cupredoxins - blue copper proteins"/>
    <property type="match status" value="1"/>
</dbReference>
<dbReference type="InterPro" id="IPR039391">
    <property type="entry name" value="Phytocyanin-like"/>
</dbReference>
<proteinExistence type="predicted"/>
<reference evidence="6" key="2">
    <citation type="submission" date="2015-03" db="UniProtKB">
        <authorList>
            <consortium name="EnsemblPlants"/>
        </authorList>
    </citation>
    <scope>IDENTIFICATION</scope>
</reference>
<organism evidence="6">
    <name type="scientific">Oryza barthii</name>
    <dbReference type="NCBI Taxonomy" id="65489"/>
    <lineage>
        <taxon>Eukaryota</taxon>
        <taxon>Viridiplantae</taxon>
        <taxon>Streptophyta</taxon>
        <taxon>Embryophyta</taxon>
        <taxon>Tracheophyta</taxon>
        <taxon>Spermatophyta</taxon>
        <taxon>Magnoliopsida</taxon>
        <taxon>Liliopsida</taxon>
        <taxon>Poales</taxon>
        <taxon>Poaceae</taxon>
        <taxon>BOP clade</taxon>
        <taxon>Oryzoideae</taxon>
        <taxon>Oryzeae</taxon>
        <taxon>Oryzinae</taxon>
        <taxon>Oryza</taxon>
    </lineage>
</organism>
<dbReference type="STRING" id="65489.A0A0D3H1G7"/>
<dbReference type="SUPFAM" id="SSF49503">
    <property type="entry name" value="Cupredoxins"/>
    <property type="match status" value="1"/>
</dbReference>
<evidence type="ECO:0000256" key="4">
    <source>
        <dbReference type="SAM" id="SignalP"/>
    </source>
</evidence>
<dbReference type="GO" id="GO:0005886">
    <property type="term" value="C:plasma membrane"/>
    <property type="evidence" value="ECO:0007669"/>
    <property type="project" value="TreeGrafter"/>
</dbReference>
<feature type="domain" description="Phytocyanin" evidence="5">
    <location>
        <begin position="23"/>
        <end position="122"/>
    </location>
</feature>
<dbReference type="PaxDb" id="65489-OBART08G18410.1"/>
<dbReference type="HOGENOM" id="CLU_058719_3_2_1"/>
<dbReference type="GO" id="GO:0009055">
    <property type="term" value="F:electron transfer activity"/>
    <property type="evidence" value="ECO:0007669"/>
    <property type="project" value="InterPro"/>
</dbReference>
<dbReference type="PANTHER" id="PTHR33021:SF496">
    <property type="entry name" value="OS08G0482700 PROTEIN"/>
    <property type="match status" value="1"/>
</dbReference>
<name>A0A0D3H1G7_9ORYZ</name>
<dbReference type="Gramene" id="OBART08G18410.1">
    <property type="protein sequence ID" value="OBART08G18410.1"/>
    <property type="gene ID" value="OBART08G18410"/>
</dbReference>